<evidence type="ECO:0000313" key="2">
    <source>
        <dbReference type="EMBL" id="CAK9184027.1"/>
    </source>
</evidence>
<dbReference type="EMBL" id="CAUOFW020008835">
    <property type="protein sequence ID" value="CAK9184027.1"/>
    <property type="molecule type" value="Genomic_DNA"/>
</dbReference>
<name>A0ABC8UTA9_9AQUA</name>
<dbReference type="AlphaFoldDB" id="A0ABC8UTA9"/>
<protein>
    <submittedName>
        <fullName evidence="2">Uncharacterized protein</fullName>
    </submittedName>
</protein>
<feature type="region of interest" description="Disordered" evidence="1">
    <location>
        <begin position="1"/>
        <end position="53"/>
    </location>
</feature>
<organism evidence="2 3">
    <name type="scientific">Ilex paraguariensis</name>
    <name type="common">yerba mate</name>
    <dbReference type="NCBI Taxonomy" id="185542"/>
    <lineage>
        <taxon>Eukaryota</taxon>
        <taxon>Viridiplantae</taxon>
        <taxon>Streptophyta</taxon>
        <taxon>Embryophyta</taxon>
        <taxon>Tracheophyta</taxon>
        <taxon>Spermatophyta</taxon>
        <taxon>Magnoliopsida</taxon>
        <taxon>eudicotyledons</taxon>
        <taxon>Gunneridae</taxon>
        <taxon>Pentapetalae</taxon>
        <taxon>asterids</taxon>
        <taxon>campanulids</taxon>
        <taxon>Aquifoliales</taxon>
        <taxon>Aquifoliaceae</taxon>
        <taxon>Ilex</taxon>
    </lineage>
</organism>
<evidence type="ECO:0000313" key="3">
    <source>
        <dbReference type="Proteomes" id="UP001642360"/>
    </source>
</evidence>
<keyword evidence="3" id="KW-1185">Reference proteome</keyword>
<proteinExistence type="predicted"/>
<sequence>MAPEPFGVGGASDTLAGNALTASTGGTGDALAGNTLAAGTGGTGDGYRELGSGRQLPGVCAHSNKGVMKNAT</sequence>
<gene>
    <name evidence="2" type="ORF">ILEXP_LOCUS54325</name>
</gene>
<accession>A0ABC8UTA9</accession>
<dbReference type="Proteomes" id="UP001642360">
    <property type="component" value="Unassembled WGS sequence"/>
</dbReference>
<reference evidence="2 3" key="1">
    <citation type="submission" date="2024-02" db="EMBL/GenBank/DDBJ databases">
        <authorList>
            <person name="Vignale AGUSTIN F."/>
            <person name="Sosa J E."/>
            <person name="Modenutti C."/>
        </authorList>
    </citation>
    <scope>NUCLEOTIDE SEQUENCE [LARGE SCALE GENOMIC DNA]</scope>
</reference>
<feature type="compositionally biased region" description="Low complexity" evidence="1">
    <location>
        <begin position="29"/>
        <end position="38"/>
    </location>
</feature>
<comment type="caution">
    <text evidence="2">The sequence shown here is derived from an EMBL/GenBank/DDBJ whole genome shotgun (WGS) entry which is preliminary data.</text>
</comment>
<evidence type="ECO:0000256" key="1">
    <source>
        <dbReference type="SAM" id="MobiDB-lite"/>
    </source>
</evidence>